<reference evidence="2" key="1">
    <citation type="submission" date="2014-09" db="EMBL/GenBank/DDBJ databases">
        <authorList>
            <person name="Magalhaes I.L.F."/>
            <person name="Oliveira U."/>
            <person name="Santos F.R."/>
            <person name="Vidigal T.H.D.A."/>
            <person name="Brescovit A.D."/>
            <person name="Santos A.J."/>
        </authorList>
    </citation>
    <scope>NUCLEOTIDE SEQUENCE</scope>
    <source>
        <tissue evidence="2">Shoot tissue taken approximately 20 cm above the soil surface</tissue>
    </source>
</reference>
<name>A0A0A9CZ49_ARUDO</name>
<reference evidence="2" key="2">
    <citation type="journal article" date="2015" name="Data Brief">
        <title>Shoot transcriptome of the giant reed, Arundo donax.</title>
        <authorList>
            <person name="Barrero R.A."/>
            <person name="Guerrero F.D."/>
            <person name="Moolhuijzen P."/>
            <person name="Goolsby J.A."/>
            <person name="Tidwell J."/>
            <person name="Bellgard S.E."/>
            <person name="Bellgard M.I."/>
        </authorList>
    </citation>
    <scope>NUCLEOTIDE SEQUENCE</scope>
    <source>
        <tissue evidence="2">Shoot tissue taken approximately 20 cm above the soil surface</tissue>
    </source>
</reference>
<organism evidence="2">
    <name type="scientific">Arundo donax</name>
    <name type="common">Giant reed</name>
    <name type="synonym">Donax arundinaceus</name>
    <dbReference type="NCBI Taxonomy" id="35708"/>
    <lineage>
        <taxon>Eukaryota</taxon>
        <taxon>Viridiplantae</taxon>
        <taxon>Streptophyta</taxon>
        <taxon>Embryophyta</taxon>
        <taxon>Tracheophyta</taxon>
        <taxon>Spermatophyta</taxon>
        <taxon>Magnoliopsida</taxon>
        <taxon>Liliopsida</taxon>
        <taxon>Poales</taxon>
        <taxon>Poaceae</taxon>
        <taxon>PACMAD clade</taxon>
        <taxon>Arundinoideae</taxon>
        <taxon>Arundineae</taxon>
        <taxon>Arundo</taxon>
    </lineage>
</organism>
<sequence>MTATAAAAATTPATTTTTSATAGTTTVAATTATRTTATTSATAGTKTTAAAATTTATVGTMTTTAAAAAGPCPRRSPRRPRRSGTGRRAARGSPSSATTPPTASRRGSGRATRVVSMRPTAMGPSGPGLPWTRLRPRRRGLGGSAGGLRMLTPMGRMVMRGARRVRTSHLMIRRRGS</sequence>
<dbReference type="AlphaFoldDB" id="A0A0A9CZ49"/>
<feature type="compositionally biased region" description="Low complexity" evidence="1">
    <location>
        <begin position="1"/>
        <end position="73"/>
    </location>
</feature>
<feature type="compositionally biased region" description="Basic residues" evidence="1">
    <location>
        <begin position="75"/>
        <end position="90"/>
    </location>
</feature>
<evidence type="ECO:0000313" key="2">
    <source>
        <dbReference type="EMBL" id="JAD78635.1"/>
    </source>
</evidence>
<feature type="region of interest" description="Disordered" evidence="1">
    <location>
        <begin position="1"/>
        <end position="149"/>
    </location>
</feature>
<dbReference type="EMBL" id="GBRH01219260">
    <property type="protein sequence ID" value="JAD78635.1"/>
    <property type="molecule type" value="Transcribed_RNA"/>
</dbReference>
<evidence type="ECO:0000256" key="1">
    <source>
        <dbReference type="SAM" id="MobiDB-lite"/>
    </source>
</evidence>
<proteinExistence type="predicted"/>
<feature type="compositionally biased region" description="Low complexity" evidence="1">
    <location>
        <begin position="91"/>
        <end position="106"/>
    </location>
</feature>
<accession>A0A0A9CZ49</accession>
<protein>
    <submittedName>
        <fullName evidence="2">Uncharacterized protein</fullName>
    </submittedName>
</protein>